<evidence type="ECO:0000256" key="2">
    <source>
        <dbReference type="ARBA" id="ARBA00022723"/>
    </source>
</evidence>
<dbReference type="GO" id="GO:0016491">
    <property type="term" value="F:oxidoreductase activity"/>
    <property type="evidence" value="ECO:0007669"/>
    <property type="project" value="UniProtKB-KW"/>
</dbReference>
<dbReference type="PANTHER" id="PTHR43498">
    <property type="entry name" value="FERREDOXIN:COB-COM HETERODISULFIDE REDUCTASE SUBUNIT A"/>
    <property type="match status" value="1"/>
</dbReference>
<evidence type="ECO:0000256" key="1">
    <source>
        <dbReference type="ARBA" id="ARBA00022485"/>
    </source>
</evidence>
<organism evidence="6 7">
    <name type="scientific">Novipirellula artificiosorum</name>
    <dbReference type="NCBI Taxonomy" id="2528016"/>
    <lineage>
        <taxon>Bacteria</taxon>
        <taxon>Pseudomonadati</taxon>
        <taxon>Planctomycetota</taxon>
        <taxon>Planctomycetia</taxon>
        <taxon>Pirellulales</taxon>
        <taxon>Pirellulaceae</taxon>
        <taxon>Novipirellula</taxon>
    </lineage>
</organism>
<dbReference type="Gene3D" id="3.50.50.60">
    <property type="entry name" value="FAD/NAD(P)-binding domain"/>
    <property type="match status" value="1"/>
</dbReference>
<dbReference type="EMBL" id="SJPV01000006">
    <property type="protein sequence ID" value="TWU36007.1"/>
    <property type="molecule type" value="Genomic_DNA"/>
</dbReference>
<proteinExistence type="predicted"/>
<keyword evidence="5" id="KW-0411">Iron-sulfur</keyword>
<evidence type="ECO:0000256" key="3">
    <source>
        <dbReference type="ARBA" id="ARBA00023002"/>
    </source>
</evidence>
<reference evidence="6 7" key="1">
    <citation type="submission" date="2019-02" db="EMBL/GenBank/DDBJ databases">
        <title>Deep-cultivation of Planctomycetes and their phenomic and genomic characterization uncovers novel biology.</title>
        <authorList>
            <person name="Wiegand S."/>
            <person name="Jogler M."/>
            <person name="Boedeker C."/>
            <person name="Pinto D."/>
            <person name="Vollmers J."/>
            <person name="Rivas-Marin E."/>
            <person name="Kohn T."/>
            <person name="Peeters S.H."/>
            <person name="Heuer A."/>
            <person name="Rast P."/>
            <person name="Oberbeckmann S."/>
            <person name="Bunk B."/>
            <person name="Jeske O."/>
            <person name="Meyerdierks A."/>
            <person name="Storesund J.E."/>
            <person name="Kallscheuer N."/>
            <person name="Luecker S."/>
            <person name="Lage O.M."/>
            <person name="Pohl T."/>
            <person name="Merkel B.J."/>
            <person name="Hornburger P."/>
            <person name="Mueller R.-W."/>
            <person name="Bruemmer F."/>
            <person name="Labrenz M."/>
            <person name="Spormann A.M."/>
            <person name="Op Den Camp H."/>
            <person name="Overmann J."/>
            <person name="Amann R."/>
            <person name="Jetten M.S.M."/>
            <person name="Mascher T."/>
            <person name="Medema M.H."/>
            <person name="Devos D.P."/>
            <person name="Kaster A.-K."/>
            <person name="Ovreas L."/>
            <person name="Rohde M."/>
            <person name="Galperin M.Y."/>
            <person name="Jogler C."/>
        </authorList>
    </citation>
    <scope>NUCLEOTIDE SEQUENCE [LARGE SCALE GENOMIC DNA]</scope>
    <source>
        <strain evidence="6 7">Poly41</strain>
    </source>
</reference>
<dbReference type="Pfam" id="PF12831">
    <property type="entry name" value="FAD_oxidored"/>
    <property type="match status" value="1"/>
</dbReference>
<protein>
    <submittedName>
        <fullName evidence="6">FAD dependent oxidoreductase</fullName>
    </submittedName>
</protein>
<sequence length="599" mass="67478">MALKPHSIQFFVLRCCFIFAPRVLNLQPQIPNPTTPMTASKPLFFASILCLLLVSGLIDRRPATAEPPTYDVVVYGGTSAGVIAAVQAKKMDKSVVLVGPDRHLGGLTSGGLGWTDTGNKGVIGGLARDFYHRIWQKYQRPENWPHQTLDEYGNRGQGNRAIDGKNRTMWIFEPHLAEQVFEDYVEEFQIPVHREQWLDRESGVVKTDGKISSIRMLSGETYAGKMFIDATYEGDLMAAAGVQYATGREAGDVYDEKYGGVQTGVLHHHHHFDILDRPVSPYRVPGDPTSGVLPRISTEPPGEKLAGDHRIQAYCFRMCLTNHDPNRVPFAKPDGYDASQYELLARIYQAGFDETFDKFDPIPNHKTDTNNHGPFSTDNIGYNYDYPDASYERREEILREHETYQKGWLYFLCTDPRVPDDVRTEMQTWGLAKDEFIDNGHWPHQLYIREARRMVGMYVMTENELLKRRPTPNSVGMGSYAMDSHNVQRYITPEGYVQNEGDIGVSTKGPYEISYGSLVPKREDCTNLLVPVCVSSSHIAFGSIRMEPVFMILGQSAATSAVQAIDEEIAVQDVRYSKLRERLEADGQVLTYEPKSAGK</sequence>
<dbReference type="AlphaFoldDB" id="A0A5C6DJC9"/>
<keyword evidence="7" id="KW-1185">Reference proteome</keyword>
<dbReference type="InterPro" id="IPR039650">
    <property type="entry name" value="HdrA-like"/>
</dbReference>
<accession>A0A5C6DJC9</accession>
<dbReference type="InterPro" id="IPR036188">
    <property type="entry name" value="FAD/NAD-bd_sf"/>
</dbReference>
<keyword evidence="3" id="KW-0560">Oxidoreductase</keyword>
<dbReference type="SUPFAM" id="SSF51905">
    <property type="entry name" value="FAD/NAD(P)-binding domain"/>
    <property type="match status" value="1"/>
</dbReference>
<dbReference type="GO" id="GO:0046872">
    <property type="term" value="F:metal ion binding"/>
    <property type="evidence" value="ECO:0007669"/>
    <property type="project" value="UniProtKB-KW"/>
</dbReference>
<dbReference type="Proteomes" id="UP000319143">
    <property type="component" value="Unassembled WGS sequence"/>
</dbReference>
<keyword evidence="4" id="KW-0408">Iron</keyword>
<gene>
    <name evidence="6" type="ORF">Poly41_37590</name>
</gene>
<comment type="caution">
    <text evidence="6">The sequence shown here is derived from an EMBL/GenBank/DDBJ whole genome shotgun (WGS) entry which is preliminary data.</text>
</comment>
<keyword evidence="1" id="KW-0004">4Fe-4S</keyword>
<evidence type="ECO:0000313" key="7">
    <source>
        <dbReference type="Proteomes" id="UP000319143"/>
    </source>
</evidence>
<dbReference type="PANTHER" id="PTHR43498:SF1">
    <property type="entry name" value="COB--COM HETERODISULFIDE REDUCTASE IRON-SULFUR SUBUNIT A"/>
    <property type="match status" value="1"/>
</dbReference>
<evidence type="ECO:0000256" key="4">
    <source>
        <dbReference type="ARBA" id="ARBA00023004"/>
    </source>
</evidence>
<dbReference type="GO" id="GO:0051539">
    <property type="term" value="F:4 iron, 4 sulfur cluster binding"/>
    <property type="evidence" value="ECO:0007669"/>
    <property type="project" value="UniProtKB-KW"/>
</dbReference>
<evidence type="ECO:0000256" key="5">
    <source>
        <dbReference type="ARBA" id="ARBA00023014"/>
    </source>
</evidence>
<evidence type="ECO:0000313" key="6">
    <source>
        <dbReference type="EMBL" id="TWU36007.1"/>
    </source>
</evidence>
<keyword evidence="2" id="KW-0479">Metal-binding</keyword>
<name>A0A5C6DJC9_9BACT</name>